<keyword evidence="2" id="KW-1185">Reference proteome</keyword>
<dbReference type="Proteomes" id="UP000887013">
    <property type="component" value="Unassembled WGS sequence"/>
</dbReference>
<evidence type="ECO:0000313" key="2">
    <source>
        <dbReference type="Proteomes" id="UP000887013"/>
    </source>
</evidence>
<sequence length="247" mass="28040">IGPVICDDLASKGEEVPVLRRHGHVVLQGSLRRGEDTFCFKRRSFVIAPERSDIIFASGWVQTYLSFSWVCTWPPPFTTSDVWYFGFPGFSLSLSPVCVGVARRASITFHPTGPPHLQANVFPSKNNFDFAGDRISPPRTWVIEVSPSCFIVPIYHLEKGRMDMSQIDTISGSAFGHLSICGLTAIKRKGGGVLCERWLSEMSESRFKPEHVDRKSKWRIMLGLDRFFVKWFFRSPSLFQRSGLTRF</sequence>
<organism evidence="1 2">
    <name type="scientific">Nephila pilipes</name>
    <name type="common">Giant wood spider</name>
    <name type="synonym">Nephila maculata</name>
    <dbReference type="NCBI Taxonomy" id="299642"/>
    <lineage>
        <taxon>Eukaryota</taxon>
        <taxon>Metazoa</taxon>
        <taxon>Ecdysozoa</taxon>
        <taxon>Arthropoda</taxon>
        <taxon>Chelicerata</taxon>
        <taxon>Arachnida</taxon>
        <taxon>Araneae</taxon>
        <taxon>Araneomorphae</taxon>
        <taxon>Entelegynae</taxon>
        <taxon>Araneoidea</taxon>
        <taxon>Nephilidae</taxon>
        <taxon>Nephila</taxon>
    </lineage>
</organism>
<evidence type="ECO:0000313" key="1">
    <source>
        <dbReference type="EMBL" id="GFU14554.1"/>
    </source>
</evidence>
<dbReference type="AlphaFoldDB" id="A0A8X6QAD2"/>
<proteinExistence type="predicted"/>
<gene>
    <name evidence="1" type="ORF">NPIL_405221</name>
</gene>
<reference evidence="1" key="1">
    <citation type="submission" date="2020-08" db="EMBL/GenBank/DDBJ databases">
        <title>Multicomponent nature underlies the extraordinary mechanical properties of spider dragline silk.</title>
        <authorList>
            <person name="Kono N."/>
            <person name="Nakamura H."/>
            <person name="Mori M."/>
            <person name="Yoshida Y."/>
            <person name="Ohtoshi R."/>
            <person name="Malay A.D."/>
            <person name="Moran D.A.P."/>
            <person name="Tomita M."/>
            <person name="Numata K."/>
            <person name="Arakawa K."/>
        </authorList>
    </citation>
    <scope>NUCLEOTIDE SEQUENCE</scope>
</reference>
<accession>A0A8X6QAD2</accession>
<dbReference type="EMBL" id="BMAW01079235">
    <property type="protein sequence ID" value="GFU14554.1"/>
    <property type="molecule type" value="Genomic_DNA"/>
</dbReference>
<feature type="non-terminal residue" evidence="1">
    <location>
        <position position="1"/>
    </location>
</feature>
<name>A0A8X6QAD2_NEPPI</name>
<protein>
    <submittedName>
        <fullName evidence="1">Uncharacterized protein</fullName>
    </submittedName>
</protein>
<comment type="caution">
    <text evidence="1">The sequence shown here is derived from an EMBL/GenBank/DDBJ whole genome shotgun (WGS) entry which is preliminary data.</text>
</comment>